<comment type="caution">
    <text evidence="2">The sequence shown here is derived from an EMBL/GenBank/DDBJ whole genome shotgun (WGS) entry which is preliminary data.</text>
</comment>
<sequence>MKMKKIINIKCLALMLGLFAITASCTNDDLTNGETKDNKQIDGTVFVGGKSSASASAKSRTGFDYNYSKGANSKFFWTAGDKVYLADGTASQPWGNTSVWPIQTADVADFIFRGKNFTEPSYDIYYPGKNATAYNKVNIVVDNGTYAWNKRENGDFYNIFDDDCGYAKAIRKPDGKYYFELEHLSAFLYLLPYAQAEASGYYYIPKRIKITADTNIAGEFTITPTGLTGTGSSNFVASNFFGIGGLTGTANGVWVDGTQKYRDYGYFMFHIAPATTKLKIEYNFSINAKYADGYSNSFVDRKIDKVFIKEIPQYTYKKNTVTPITSRIALPMYEPKFYTWDAAEGEDYLKGYEDQIEYWYIPTLSNDKVPNVYNRPTDRRYYNPTTGVATRSGKNLPNMVEATWYASHGDPHFDEQYLWENGHVVYCMGMWVKKKSEIPGFSSTNLPSDVTFSHNYYVNSSVAQGTPNDTSKYFFLPLQGAMEAVVSSSSDLEIGLSGKYWTKTSLDSKYAWYLGFAKSAIYIRTGGKEMATPLWNAQ</sequence>
<evidence type="ECO:0000313" key="3">
    <source>
        <dbReference type="Proteomes" id="UP000003874"/>
    </source>
</evidence>
<keyword evidence="1" id="KW-0732">Signal</keyword>
<dbReference type="Proteomes" id="UP000003874">
    <property type="component" value="Unassembled WGS sequence"/>
</dbReference>
<dbReference type="HOGENOM" id="CLU_035806_0_0_10"/>
<name>E6MMP3_9BACT</name>
<feature type="signal peptide" evidence="1">
    <location>
        <begin position="1"/>
        <end position="26"/>
    </location>
</feature>
<evidence type="ECO:0008006" key="4">
    <source>
        <dbReference type="Google" id="ProtNLM"/>
    </source>
</evidence>
<dbReference type="AlphaFoldDB" id="E6MMP3"/>
<dbReference type="PROSITE" id="PS51257">
    <property type="entry name" value="PROKAR_LIPOPROTEIN"/>
    <property type="match status" value="1"/>
</dbReference>
<keyword evidence="3" id="KW-1185">Reference proteome</keyword>
<proteinExistence type="predicted"/>
<evidence type="ECO:0000313" key="2">
    <source>
        <dbReference type="EMBL" id="EFV05097.1"/>
    </source>
</evidence>
<reference evidence="2 3" key="1">
    <citation type="submission" date="2010-12" db="EMBL/GenBank/DDBJ databases">
        <authorList>
            <person name="Muzny D."/>
            <person name="Qin X."/>
            <person name="Deng J."/>
            <person name="Jiang H."/>
            <person name="Liu Y."/>
            <person name="Qu J."/>
            <person name="Song X.-Z."/>
            <person name="Zhang L."/>
            <person name="Thornton R."/>
            <person name="Coyle M."/>
            <person name="Francisco L."/>
            <person name="Jackson L."/>
            <person name="Javaid M."/>
            <person name="Korchina V."/>
            <person name="Kovar C."/>
            <person name="Mata R."/>
            <person name="Mathew T."/>
            <person name="Ngo R."/>
            <person name="Nguyen L."/>
            <person name="Nguyen N."/>
            <person name="Okwuonu G."/>
            <person name="Ongeri F."/>
            <person name="Pham C."/>
            <person name="Simmons D."/>
            <person name="Wilczek-Boney K."/>
            <person name="Hale W."/>
            <person name="Jakkamsetti A."/>
            <person name="Pham P."/>
            <person name="Ruth R."/>
            <person name="San Lucas F."/>
            <person name="Warren J."/>
            <person name="Zhang J."/>
            <person name="Zhao Z."/>
            <person name="Zhou C."/>
            <person name="Zhu D."/>
            <person name="Lee S."/>
            <person name="Bess C."/>
            <person name="Blankenburg K."/>
            <person name="Forbes L."/>
            <person name="Fu Q."/>
            <person name="Gubbala S."/>
            <person name="Hirani K."/>
            <person name="Jayaseelan J.C."/>
            <person name="Lara F."/>
            <person name="Munidasa M."/>
            <person name="Palculict T."/>
            <person name="Patil S."/>
            <person name="Pu L.-L."/>
            <person name="Saada N."/>
            <person name="Tang L."/>
            <person name="Weissenberger G."/>
            <person name="Zhu Y."/>
            <person name="Hemphill L."/>
            <person name="Shang Y."/>
            <person name="Youmans B."/>
            <person name="Ayvaz T."/>
            <person name="Ross M."/>
            <person name="Santibanez J."/>
            <person name="Aqrawi P."/>
            <person name="Gross S."/>
            <person name="Joshi V."/>
            <person name="Fowler G."/>
            <person name="Nazareth L."/>
            <person name="Reid J."/>
            <person name="Worley K."/>
            <person name="Petrosino J."/>
            <person name="Highlander S."/>
            <person name="Gibbs R."/>
        </authorList>
    </citation>
    <scope>NUCLEOTIDE SEQUENCE [LARGE SCALE GENOMIC DNA]</scope>
    <source>
        <strain evidence="2 3">DSM 15606</strain>
    </source>
</reference>
<protein>
    <recommendedName>
        <fullName evidence="4">Fimbrillin family protein</fullName>
    </recommendedName>
</protein>
<gene>
    <name evidence="2" type="ORF">HMPREF9420_0761</name>
</gene>
<dbReference type="EMBL" id="AEQO01000080">
    <property type="protein sequence ID" value="EFV05097.1"/>
    <property type="molecule type" value="Genomic_DNA"/>
</dbReference>
<evidence type="ECO:0000256" key="1">
    <source>
        <dbReference type="SAM" id="SignalP"/>
    </source>
</evidence>
<accession>E6MMP3</accession>
<organism evidence="2 3">
    <name type="scientific">Segatella salivae DSM 15606</name>
    <dbReference type="NCBI Taxonomy" id="888832"/>
    <lineage>
        <taxon>Bacteria</taxon>
        <taxon>Pseudomonadati</taxon>
        <taxon>Bacteroidota</taxon>
        <taxon>Bacteroidia</taxon>
        <taxon>Bacteroidales</taxon>
        <taxon>Prevotellaceae</taxon>
        <taxon>Segatella</taxon>
    </lineage>
</organism>
<feature type="chain" id="PRO_5003208538" description="Fimbrillin family protein" evidence="1">
    <location>
        <begin position="27"/>
        <end position="538"/>
    </location>
</feature>